<dbReference type="EMBL" id="CAHP01000009">
    <property type="protein sequence ID" value="CCG39977.1"/>
    <property type="molecule type" value="Genomic_DNA"/>
</dbReference>
<accession>H8FNN9</accession>
<protein>
    <submittedName>
        <fullName evidence="1">Uncharacterized protein</fullName>
    </submittedName>
</protein>
<proteinExistence type="predicted"/>
<dbReference type="Proteomes" id="UP000004169">
    <property type="component" value="Unassembled WGS sequence"/>
</dbReference>
<keyword evidence="2" id="KW-1185">Reference proteome</keyword>
<dbReference type="AlphaFoldDB" id="H8FNN9"/>
<reference evidence="1 2" key="1">
    <citation type="journal article" date="2012" name="J. Bacteriol.">
        <title>Draft Genome Sequence of the Purple Photosynthetic Bacterium Phaeospirillum molischianum DSM120, a Particularly Versatile Bacterium.</title>
        <authorList>
            <person name="Duquesne K."/>
            <person name="Prima V."/>
            <person name="Ji B."/>
            <person name="Rouy Z."/>
            <person name="Medigue C."/>
            <person name="Talla E."/>
            <person name="Sturgis J.N."/>
        </authorList>
    </citation>
    <scope>NUCLEOTIDE SEQUENCE [LARGE SCALE GENOMIC DNA]</scope>
    <source>
        <strain evidence="2">DSM120</strain>
    </source>
</reference>
<name>H8FNN9_MAGML</name>
<gene>
    <name evidence="1" type="ORF">PHAMO_170036</name>
</gene>
<sequence length="54" mass="5885">MGIGRQRPDLIGRQLAFVAKGDLCGAAHHKMGFYSYPSQHFEDSNSIYGAGRAT</sequence>
<organism evidence="1 2">
    <name type="scientific">Magnetospirillum molischianum DSM 120</name>
    <dbReference type="NCBI Taxonomy" id="1150626"/>
    <lineage>
        <taxon>Bacteria</taxon>
        <taxon>Pseudomonadati</taxon>
        <taxon>Pseudomonadota</taxon>
        <taxon>Alphaproteobacteria</taxon>
        <taxon>Rhodospirillales</taxon>
        <taxon>Rhodospirillaceae</taxon>
        <taxon>Magnetospirillum</taxon>
    </lineage>
</organism>
<evidence type="ECO:0000313" key="2">
    <source>
        <dbReference type="Proteomes" id="UP000004169"/>
    </source>
</evidence>
<comment type="caution">
    <text evidence="1">The sequence shown here is derived from an EMBL/GenBank/DDBJ whole genome shotgun (WGS) entry which is preliminary data.</text>
</comment>
<evidence type="ECO:0000313" key="1">
    <source>
        <dbReference type="EMBL" id="CCG39977.1"/>
    </source>
</evidence>